<dbReference type="Proteomes" id="UP001445076">
    <property type="component" value="Unassembled WGS sequence"/>
</dbReference>
<dbReference type="EMBL" id="JARKIK010000086">
    <property type="protein sequence ID" value="KAK8724374.1"/>
    <property type="molecule type" value="Genomic_DNA"/>
</dbReference>
<sequence>MCVCYSPALPQHNLSEHVCVVLLPCPAPAQLQLSVCVCATSVLPQHNLSEHVYGAVSLPCPNTTSASICVMLHPCPAPTQLQFAFHYFASSMSSVFITFYK</sequence>
<reference evidence="1 2" key="1">
    <citation type="journal article" date="2024" name="BMC Genomics">
        <title>Genome assembly of redclaw crayfish (Cherax quadricarinatus) provides insights into its immune adaptation and hypoxia tolerance.</title>
        <authorList>
            <person name="Liu Z."/>
            <person name="Zheng J."/>
            <person name="Li H."/>
            <person name="Fang K."/>
            <person name="Wang S."/>
            <person name="He J."/>
            <person name="Zhou D."/>
            <person name="Weng S."/>
            <person name="Chi M."/>
            <person name="Gu Z."/>
            <person name="He J."/>
            <person name="Li F."/>
            <person name="Wang M."/>
        </authorList>
    </citation>
    <scope>NUCLEOTIDE SEQUENCE [LARGE SCALE GENOMIC DNA]</scope>
    <source>
        <strain evidence="1">ZL_2023a</strain>
    </source>
</reference>
<comment type="caution">
    <text evidence="1">The sequence shown here is derived from an EMBL/GenBank/DDBJ whole genome shotgun (WGS) entry which is preliminary data.</text>
</comment>
<name>A0AAW0W4M3_CHEQU</name>
<proteinExistence type="predicted"/>
<dbReference type="AlphaFoldDB" id="A0AAW0W4M3"/>
<accession>A0AAW0W4M3</accession>
<evidence type="ECO:0000313" key="1">
    <source>
        <dbReference type="EMBL" id="KAK8724374.1"/>
    </source>
</evidence>
<protein>
    <submittedName>
        <fullName evidence="1">Uncharacterized protein</fullName>
    </submittedName>
</protein>
<reference evidence="1" key="2">
    <citation type="submission" date="2024-01" db="EMBL/GenBank/DDBJ databases">
        <authorList>
            <person name="He J."/>
            <person name="Wang M."/>
            <person name="Zheng J."/>
            <person name="Liu Z."/>
        </authorList>
    </citation>
    <scope>NUCLEOTIDE SEQUENCE</scope>
    <source>
        <strain evidence="1">ZL_2023a</strain>
        <tissue evidence="1">Muscle</tissue>
    </source>
</reference>
<evidence type="ECO:0000313" key="2">
    <source>
        <dbReference type="Proteomes" id="UP001445076"/>
    </source>
</evidence>
<gene>
    <name evidence="1" type="ORF">OTU49_011360</name>
</gene>
<keyword evidence="2" id="KW-1185">Reference proteome</keyword>
<organism evidence="1 2">
    <name type="scientific">Cherax quadricarinatus</name>
    <name type="common">Australian red claw crayfish</name>
    <dbReference type="NCBI Taxonomy" id="27406"/>
    <lineage>
        <taxon>Eukaryota</taxon>
        <taxon>Metazoa</taxon>
        <taxon>Ecdysozoa</taxon>
        <taxon>Arthropoda</taxon>
        <taxon>Crustacea</taxon>
        <taxon>Multicrustacea</taxon>
        <taxon>Malacostraca</taxon>
        <taxon>Eumalacostraca</taxon>
        <taxon>Eucarida</taxon>
        <taxon>Decapoda</taxon>
        <taxon>Pleocyemata</taxon>
        <taxon>Astacidea</taxon>
        <taxon>Parastacoidea</taxon>
        <taxon>Parastacidae</taxon>
        <taxon>Cherax</taxon>
    </lineage>
</organism>
<dbReference type="EMBL" id="JARKIK010000086">
    <property type="protein sequence ID" value="KAK8724373.1"/>
    <property type="molecule type" value="Genomic_DNA"/>
</dbReference>